<dbReference type="EMBL" id="BJWL01000003">
    <property type="protein sequence ID" value="GFY84330.1"/>
    <property type="molecule type" value="Genomic_DNA"/>
</dbReference>
<evidence type="ECO:0000313" key="2">
    <source>
        <dbReference type="EMBL" id="GFY84330.1"/>
    </source>
</evidence>
<evidence type="ECO:0000259" key="1">
    <source>
        <dbReference type="Pfam" id="PF25908"/>
    </source>
</evidence>
<evidence type="ECO:0000313" key="3">
    <source>
        <dbReference type="Proteomes" id="UP000585474"/>
    </source>
</evidence>
<reference evidence="2 3" key="1">
    <citation type="submission" date="2019-07" db="EMBL/GenBank/DDBJ databases">
        <title>De Novo Assembly of kiwifruit Actinidia rufa.</title>
        <authorList>
            <person name="Sugita-Konishi S."/>
            <person name="Sato K."/>
            <person name="Mori E."/>
            <person name="Abe Y."/>
            <person name="Kisaki G."/>
            <person name="Hamano K."/>
            <person name="Suezawa K."/>
            <person name="Otani M."/>
            <person name="Fukuda T."/>
            <person name="Manabe T."/>
            <person name="Gomi K."/>
            <person name="Tabuchi M."/>
            <person name="Akimitsu K."/>
            <person name="Kataoka I."/>
        </authorList>
    </citation>
    <scope>NUCLEOTIDE SEQUENCE [LARGE SCALE GENOMIC DNA]</scope>
    <source>
        <strain evidence="3">cv. Fuchu</strain>
    </source>
</reference>
<sequence>MASTNSNPEDAFSAPLFSSEDVAVKAVNKRYEGLVTVRTKAIKGKGAWYWAHFEPILLRNPETNLPKALKLKCILCDAVFSASNPSRTASEHLKRGTCPNFSSVSKPISAPISITAFGFAFFAQSSKTKLATGGLFFFFTPISAVGVIRVRVIRHFDLLADWLYESCGSGSVSSLEHPKFRAFLNQVGLPGLSRRDLSGCKARFKIRKAKLESEARIREAVFFQVASDGWKGRTCGHGEENLVKFTVNLPNGLSVFEKAVFMSGSVPSDYAEEILWESITGMCRSAVCRCVGVVADKYRAKALRNLEIRNHWMVNLSCQLQGFVSLIKDFIKELPLFKAVIDNCLKVGNVFNCNSRVRDSFHKFRSEDVELPGLIRVPTLQCDKWKNAASVFAMMEDILSCARVLHLVVLDDSYKVICVEDPLASEVAQMIQEVGFWNELEAVHSLVKLIKDMAEEIEAERPLVAQCLPLWEELKAKVKDWCAKFTVHEGPAEKIVEKRFKKNYHPAWSAAFILDPQYLTRDASGKYLPPFKCLNHEQEKDVDRLITRLVSREEAHIALMELMKWRSEGLEPLYMHKRFKVCVQGNSRVGMHRAQKMIFIAAHAKLERRDFSSEAEKDAELFAMASSEGDMLNDVFADASSV</sequence>
<organism evidence="2 3">
    <name type="scientific">Actinidia rufa</name>
    <dbReference type="NCBI Taxonomy" id="165716"/>
    <lineage>
        <taxon>Eukaryota</taxon>
        <taxon>Viridiplantae</taxon>
        <taxon>Streptophyta</taxon>
        <taxon>Embryophyta</taxon>
        <taxon>Tracheophyta</taxon>
        <taxon>Spermatophyta</taxon>
        <taxon>Magnoliopsida</taxon>
        <taxon>eudicotyledons</taxon>
        <taxon>Gunneridae</taxon>
        <taxon>Pentapetalae</taxon>
        <taxon>asterids</taxon>
        <taxon>Ericales</taxon>
        <taxon>Actinidiaceae</taxon>
        <taxon>Actinidia</taxon>
    </lineage>
</organism>
<dbReference type="SUPFAM" id="SSF53098">
    <property type="entry name" value="Ribonuclease H-like"/>
    <property type="match status" value="1"/>
</dbReference>
<dbReference type="InterPro" id="IPR012337">
    <property type="entry name" value="RNaseH-like_sf"/>
</dbReference>
<accession>A0A7J0ED68</accession>
<gene>
    <name evidence="2" type="ORF">Acr_03g0011040</name>
</gene>
<dbReference type="Pfam" id="PF25908">
    <property type="entry name" value="DUF7963"/>
    <property type="match status" value="1"/>
</dbReference>
<dbReference type="Proteomes" id="UP000585474">
    <property type="component" value="Unassembled WGS sequence"/>
</dbReference>
<dbReference type="PANTHER" id="PTHR32166">
    <property type="entry name" value="OSJNBA0013A04.12 PROTEIN"/>
    <property type="match status" value="1"/>
</dbReference>
<protein>
    <recommendedName>
        <fullName evidence="1">DUF7963 domain-containing protein</fullName>
    </recommendedName>
</protein>
<proteinExistence type="predicted"/>
<name>A0A7J0ED68_9ERIC</name>
<comment type="caution">
    <text evidence="2">The sequence shown here is derived from an EMBL/GenBank/DDBJ whole genome shotgun (WGS) entry which is preliminary data.</text>
</comment>
<dbReference type="AlphaFoldDB" id="A0A7J0ED68"/>
<dbReference type="OrthoDB" id="1873691at2759"/>
<dbReference type="PANTHER" id="PTHR32166:SF115">
    <property type="entry name" value="DUF659 DOMAIN-CONTAINING PROTEIN"/>
    <property type="match status" value="1"/>
</dbReference>
<feature type="domain" description="DUF7963" evidence="1">
    <location>
        <begin position="19"/>
        <end position="102"/>
    </location>
</feature>
<keyword evidence="3" id="KW-1185">Reference proteome</keyword>
<dbReference type="InterPro" id="IPR058269">
    <property type="entry name" value="DUF7963"/>
</dbReference>